<dbReference type="GO" id="GO:0005737">
    <property type="term" value="C:cytoplasm"/>
    <property type="evidence" value="ECO:0007669"/>
    <property type="project" value="TreeGrafter"/>
</dbReference>
<dbReference type="InterPro" id="IPR012340">
    <property type="entry name" value="NA-bd_OB-fold"/>
</dbReference>
<dbReference type="GO" id="GO:0005730">
    <property type="term" value="C:nucleolus"/>
    <property type="evidence" value="ECO:0007669"/>
    <property type="project" value="UniProtKB-SubCell"/>
</dbReference>
<dbReference type="InterPro" id="IPR039771">
    <property type="entry name" value="Csl4"/>
</dbReference>
<reference evidence="4" key="1">
    <citation type="submission" date="2019-09" db="EMBL/GenBank/DDBJ databases">
        <title>Draft genome information of white flower Hibiscus syriacus.</title>
        <authorList>
            <person name="Kim Y.-M."/>
        </authorList>
    </citation>
    <scope>NUCLEOTIDE SEQUENCE [LARGE SCALE GENOMIC DNA]</scope>
    <source>
        <strain evidence="4">YM2019G1</strain>
    </source>
</reference>
<dbReference type="PANTHER" id="PTHR12686">
    <property type="entry name" value="3'-5' EXORIBONUCLEASE CSL4-RELATED"/>
    <property type="match status" value="1"/>
</dbReference>
<sequence length="110" mass="11652">MEKEDEIVTPGVVLGRVAELKARKGAYVASQNNTIYASLTGFRQPGSVVIARVTKVMARTASADIMCVGSKSVREKFTGIIRCNNGSNKLDGDAVPIDGPNRAEKGGEGR</sequence>
<comment type="subcellular location">
    <subcellularLocation>
        <location evidence="1">Nucleus</location>
        <location evidence="1">Nucleolus</location>
    </subcellularLocation>
</comment>
<dbReference type="AlphaFoldDB" id="A0A6A3CN55"/>
<dbReference type="EMBL" id="VEPZ02000260">
    <property type="protein sequence ID" value="KAE8728509.1"/>
    <property type="molecule type" value="Genomic_DNA"/>
</dbReference>
<evidence type="ECO:0000313" key="5">
    <source>
        <dbReference type="Proteomes" id="UP000436088"/>
    </source>
</evidence>
<evidence type="ECO:0000256" key="3">
    <source>
        <dbReference type="SAM" id="MobiDB-lite"/>
    </source>
</evidence>
<proteinExistence type="predicted"/>
<comment type="caution">
    <text evidence="4">The sequence shown here is derived from an EMBL/GenBank/DDBJ whole genome shotgun (WGS) entry which is preliminary data.</text>
</comment>
<name>A0A6A3CN55_HIBSY</name>
<organism evidence="4 5">
    <name type="scientific">Hibiscus syriacus</name>
    <name type="common">Rose of Sharon</name>
    <dbReference type="NCBI Taxonomy" id="106335"/>
    <lineage>
        <taxon>Eukaryota</taxon>
        <taxon>Viridiplantae</taxon>
        <taxon>Streptophyta</taxon>
        <taxon>Embryophyta</taxon>
        <taxon>Tracheophyta</taxon>
        <taxon>Spermatophyta</taxon>
        <taxon>Magnoliopsida</taxon>
        <taxon>eudicotyledons</taxon>
        <taxon>Gunneridae</taxon>
        <taxon>Pentapetalae</taxon>
        <taxon>rosids</taxon>
        <taxon>malvids</taxon>
        <taxon>Malvales</taxon>
        <taxon>Malvaceae</taxon>
        <taxon>Malvoideae</taxon>
        <taxon>Hibiscus</taxon>
    </lineage>
</organism>
<dbReference type="Proteomes" id="UP000436088">
    <property type="component" value="Unassembled WGS sequence"/>
</dbReference>
<evidence type="ECO:0000313" key="4">
    <source>
        <dbReference type="EMBL" id="KAE8728509.1"/>
    </source>
</evidence>
<feature type="compositionally biased region" description="Basic and acidic residues" evidence="3">
    <location>
        <begin position="101"/>
        <end position="110"/>
    </location>
</feature>
<dbReference type="Gene3D" id="2.40.50.140">
    <property type="entry name" value="Nucleic acid-binding proteins"/>
    <property type="match status" value="1"/>
</dbReference>
<dbReference type="GO" id="GO:0000176">
    <property type="term" value="C:nuclear exosome (RNase complex)"/>
    <property type="evidence" value="ECO:0007669"/>
    <property type="project" value="TreeGrafter"/>
</dbReference>
<gene>
    <name evidence="4" type="ORF">F3Y22_tig00004355pilonHSYRG00217</name>
</gene>
<keyword evidence="2" id="KW-0271">Exosome</keyword>
<dbReference type="GO" id="GO:0006396">
    <property type="term" value="P:RNA processing"/>
    <property type="evidence" value="ECO:0007669"/>
    <property type="project" value="InterPro"/>
</dbReference>
<evidence type="ECO:0000256" key="1">
    <source>
        <dbReference type="ARBA" id="ARBA00004604"/>
    </source>
</evidence>
<feature type="region of interest" description="Disordered" evidence="3">
    <location>
        <begin position="91"/>
        <end position="110"/>
    </location>
</feature>
<accession>A0A6A3CN55</accession>
<dbReference type="SUPFAM" id="SSF50249">
    <property type="entry name" value="Nucleic acid-binding proteins"/>
    <property type="match status" value="1"/>
</dbReference>
<protein>
    <submittedName>
        <fullName evidence="4">Nucleic acid-binding, OB-fold-like protein isoform 2</fullName>
    </submittedName>
</protein>
<evidence type="ECO:0000256" key="2">
    <source>
        <dbReference type="ARBA" id="ARBA00022835"/>
    </source>
</evidence>
<keyword evidence="5" id="KW-1185">Reference proteome</keyword>
<dbReference type="PANTHER" id="PTHR12686:SF8">
    <property type="entry name" value="EXOSOME COMPLEX COMPONENT CSL4"/>
    <property type="match status" value="1"/>
</dbReference>